<dbReference type="RefSeq" id="WP_187098438.1">
    <property type="nucleotide sequence ID" value="NZ_CP059894.1"/>
</dbReference>
<name>A0A7G8PKF8_9MYCO</name>
<dbReference type="Pfam" id="PF20254">
    <property type="entry name" value="DMFA2_C"/>
    <property type="match status" value="1"/>
</dbReference>
<dbReference type="Gene3D" id="2.60.120.200">
    <property type="match status" value="1"/>
</dbReference>
<reference evidence="2 3" key="1">
    <citation type="submission" date="2020-07" db="EMBL/GenBank/DDBJ databases">
        <title>Draft genome sequence of four isobutane-metabolizing strains capable of cometabolically degrading diverse ether contaminants.</title>
        <authorList>
            <person name="Chen W."/>
            <person name="Faulkner N."/>
            <person name="Smith C."/>
            <person name="Hyman M."/>
        </authorList>
    </citation>
    <scope>NUCLEOTIDE SEQUENCE [LARGE SCALE GENOMIC DNA]</scope>
    <source>
        <strain evidence="2 3">2A</strain>
    </source>
</reference>
<dbReference type="SUPFAM" id="SSF49899">
    <property type="entry name" value="Concanavalin A-like lectins/glucanases"/>
    <property type="match status" value="1"/>
</dbReference>
<dbReference type="Proteomes" id="UP000515498">
    <property type="component" value="Chromosome"/>
</dbReference>
<gene>
    <name evidence="2" type="ORF">HZU40_11565</name>
</gene>
<evidence type="ECO:0000313" key="2">
    <source>
        <dbReference type="EMBL" id="QNJ94824.1"/>
    </source>
</evidence>
<protein>
    <submittedName>
        <fullName evidence="2">LamG domain-containing protein</fullName>
    </submittedName>
</protein>
<dbReference type="KEGG" id="mflu:HZU40_11565"/>
<dbReference type="AlphaFoldDB" id="A0A7G8PKF8"/>
<accession>A0A7G8PKF8</accession>
<proteinExistence type="predicted"/>
<dbReference type="InterPro" id="IPR013320">
    <property type="entry name" value="ConA-like_dom_sf"/>
</dbReference>
<sequence>MELVGYADKLSVAAGDKIAFMISAAADTFDAELVRLIHGDVRATGPGFKADRVPASFSGTYAGVHQKLLPGSYGRITDGDALRVGGTFTIQMWIMPTRPRQRGIQTLCSKGSDDGRTFALRLEDACVVLDLGPEQVRTRRRLQAGIWYSVAVTVSSSAGIARLAVKQCSGIILSEAEDVTQHVVAPPGPVQGDLLFAAERETGEHGSGIGCLFNGKIDTPRLYDQSVRDDDFTALLSGNPGVVGTAPIGIWDFSLDISSSKISDISGNHNHGEMVNRPTRGVTGRNWDGSQDDWRHARDQYGAVHFHDDDLSDAGWIPSFEWTVPAEIGSGVYAARLSGDGGAEDYIPFAIVPTAGKPQARVALVLPTFSYLAYGNEQMAEAGTLAGLVDNYPRLPEDQYIVDNRLISLYDKHSDGSSVCYASWLRPIVNMRPKYTQHWLDSGAGSPHLFPADLHLVDWLVTMGYQFDVLTDLEVHRDGVEILEPYDVVLTGTHAEYTSGVMLNAYQGYLNGGGRLMYLSGNGFYWVTDLDPDTGRGIEVRRRSSPAWTWPVPPGEAHLSSTGEPAGLWTWRGRSAQRWLGVGMNGEGDGPGRPFRRAAGSYDPRVAFAFEGIGPDEAIGDFPSLVNSWGAAGYEMDYSDARWGAPEEALVVATADDFGDQYATSANTMMGGPLDHPKVKSDLVFLEYPDGGAVFAFSSISWCACLSYNDYDNNVSLMTKNILDGFMAENPPWLTEDASTENLKRIDRGVR</sequence>
<dbReference type="InterPro" id="IPR046540">
    <property type="entry name" value="DMFA2_C"/>
</dbReference>
<organism evidence="2 3">
    <name type="scientific">Mycolicibacterium fluoranthenivorans</name>
    <dbReference type="NCBI Taxonomy" id="258505"/>
    <lineage>
        <taxon>Bacteria</taxon>
        <taxon>Bacillati</taxon>
        <taxon>Actinomycetota</taxon>
        <taxon>Actinomycetes</taxon>
        <taxon>Mycobacteriales</taxon>
        <taxon>Mycobacteriaceae</taxon>
        <taxon>Mycolicibacterium</taxon>
    </lineage>
</organism>
<evidence type="ECO:0000313" key="3">
    <source>
        <dbReference type="Proteomes" id="UP000515498"/>
    </source>
</evidence>
<evidence type="ECO:0000259" key="1">
    <source>
        <dbReference type="Pfam" id="PF20254"/>
    </source>
</evidence>
<feature type="domain" description="N,N-dimethylformamidase beta subunit-like C-terminal" evidence="1">
    <location>
        <begin position="279"/>
        <end position="713"/>
    </location>
</feature>
<dbReference type="EMBL" id="CP059894">
    <property type="protein sequence ID" value="QNJ94824.1"/>
    <property type="molecule type" value="Genomic_DNA"/>
</dbReference>